<protein>
    <recommendedName>
        <fullName evidence="3">DUF4071 domain-containing protein</fullName>
    </recommendedName>
</protein>
<dbReference type="Pfam" id="PF20308">
    <property type="entry name" value="TPR-S"/>
    <property type="match status" value="1"/>
</dbReference>
<keyword evidence="2" id="KW-1185">Reference proteome</keyword>
<dbReference type="OrthoDB" id="9815193at2"/>
<comment type="caution">
    <text evidence="1">The sequence shown here is derived from an EMBL/GenBank/DDBJ whole genome shotgun (WGS) entry which is preliminary data.</text>
</comment>
<dbReference type="EMBL" id="QUNF01000024">
    <property type="protein sequence ID" value="REG81896.1"/>
    <property type="molecule type" value="Genomic_DNA"/>
</dbReference>
<reference evidence="1 2" key="1">
    <citation type="submission" date="2018-08" db="EMBL/GenBank/DDBJ databases">
        <title>Genomic Encyclopedia of Archaeal and Bacterial Type Strains, Phase II (KMG-II): from individual species to whole genera.</title>
        <authorList>
            <person name="Goeker M."/>
        </authorList>
    </citation>
    <scope>NUCLEOTIDE SEQUENCE [LARGE SCALE GENOMIC DNA]</scope>
    <source>
        <strain evidence="1 2">DSM 15986</strain>
    </source>
</reference>
<name>A0A3E0DGU4_9BACT</name>
<evidence type="ECO:0000313" key="1">
    <source>
        <dbReference type="EMBL" id="REG81896.1"/>
    </source>
</evidence>
<gene>
    <name evidence="1" type="ORF">C8N25_12453</name>
</gene>
<organism evidence="1 2">
    <name type="scientific">Algoriphagus antarcticus</name>
    <dbReference type="NCBI Taxonomy" id="238540"/>
    <lineage>
        <taxon>Bacteria</taxon>
        <taxon>Pseudomonadati</taxon>
        <taxon>Bacteroidota</taxon>
        <taxon>Cytophagia</taxon>
        <taxon>Cytophagales</taxon>
        <taxon>Cyclobacteriaceae</taxon>
        <taxon>Algoriphagus</taxon>
    </lineage>
</organism>
<dbReference type="AlphaFoldDB" id="A0A3E0DGU4"/>
<sequence length="458" mass="52052">MGDTKKRCFVVMGFGTKTDYVSGRKLDLNKSYKFLIKPVVESKGLECVRADEILHSGSIDVQMYKQLLMADLVIADLSTSNCNAIYELGIRHALRPYTTIVIAEDKLIYPFDLNHIVINKYIHLGDAIDIEEAERFKEGLAKQIEAVINKEESDSPVYTYLNSLMPPKIQEALDDAVEKIAETDIPLQVPGAALSKIIQDAEDLIEQKEFEKAKLLFQTAAVLANMNSSQPDTYLTHRLAFATYKTAKPDLVSSLHESMKLLQSINLAHTNDPETVSMAGAIEKKLYESGEGDQHLDEALLYFLRSYYTLNNRYNAINLAITYVYRAKSGLATSDVERSADLVMAKRTWNRVLFLCERDWPVVLEKEKNDEVRVNDGTKDGQELQEYYNAQKFWISVNRAEANFGLGQFDEYHKYLELAKKIPYPLWMWESFTAQMGKLATELAKVGHLMEPSWKAPV</sequence>
<accession>A0A3E0DGU4</accession>
<dbReference type="InterPro" id="IPR046880">
    <property type="entry name" value="TPR-S"/>
</dbReference>
<dbReference type="RefSeq" id="WP_086543289.1">
    <property type="nucleotide sequence ID" value="NZ_MSSW01000068.1"/>
</dbReference>
<evidence type="ECO:0008006" key="3">
    <source>
        <dbReference type="Google" id="ProtNLM"/>
    </source>
</evidence>
<evidence type="ECO:0000313" key="2">
    <source>
        <dbReference type="Proteomes" id="UP000256405"/>
    </source>
</evidence>
<dbReference type="Proteomes" id="UP000256405">
    <property type="component" value="Unassembled WGS sequence"/>
</dbReference>
<proteinExistence type="predicted"/>